<feature type="transmembrane region" description="Helical" evidence="1">
    <location>
        <begin position="396"/>
        <end position="413"/>
    </location>
</feature>
<reference evidence="2 3" key="1">
    <citation type="journal article" date="2016" name="Nat. Commun.">
        <title>Thousands of microbial genomes shed light on interconnected biogeochemical processes in an aquifer system.</title>
        <authorList>
            <person name="Anantharaman K."/>
            <person name="Brown C.T."/>
            <person name="Hug L.A."/>
            <person name="Sharon I."/>
            <person name="Castelle C.J."/>
            <person name="Probst A.J."/>
            <person name="Thomas B.C."/>
            <person name="Singh A."/>
            <person name="Wilkins M.J."/>
            <person name="Karaoz U."/>
            <person name="Brodie E.L."/>
            <person name="Williams K.H."/>
            <person name="Hubbard S.S."/>
            <person name="Banfield J.F."/>
        </authorList>
    </citation>
    <scope>NUCLEOTIDE SEQUENCE [LARGE SCALE GENOMIC DNA]</scope>
</reference>
<keyword evidence="1" id="KW-0812">Transmembrane</keyword>
<feature type="transmembrane region" description="Helical" evidence="1">
    <location>
        <begin position="372"/>
        <end position="389"/>
    </location>
</feature>
<evidence type="ECO:0008006" key="4">
    <source>
        <dbReference type="Google" id="ProtNLM"/>
    </source>
</evidence>
<keyword evidence="1" id="KW-0472">Membrane</keyword>
<proteinExistence type="predicted"/>
<protein>
    <recommendedName>
        <fullName evidence="4">Membrane protein 6-pyruvoyl-tetrahydropterin synthase-related domain-containing protein</fullName>
    </recommendedName>
</protein>
<feature type="transmembrane region" description="Helical" evidence="1">
    <location>
        <begin position="690"/>
        <end position="709"/>
    </location>
</feature>
<name>A0A1F5H7J3_9BACT</name>
<evidence type="ECO:0000256" key="1">
    <source>
        <dbReference type="SAM" id="Phobius"/>
    </source>
</evidence>
<dbReference type="AlphaFoldDB" id="A0A1F5H7J3"/>
<dbReference type="PANTHER" id="PTHR38454">
    <property type="entry name" value="INTEGRAL MEMBRANE PROTEIN-RELATED"/>
    <property type="match status" value="1"/>
</dbReference>
<feature type="transmembrane region" description="Helical" evidence="1">
    <location>
        <begin position="9"/>
        <end position="27"/>
    </location>
</feature>
<dbReference type="Proteomes" id="UP000177039">
    <property type="component" value="Unassembled WGS sequence"/>
</dbReference>
<feature type="transmembrane region" description="Helical" evidence="1">
    <location>
        <begin position="304"/>
        <end position="324"/>
    </location>
</feature>
<feature type="transmembrane region" description="Helical" evidence="1">
    <location>
        <begin position="223"/>
        <end position="243"/>
    </location>
</feature>
<organism evidence="2 3">
    <name type="scientific">Candidatus Curtissbacteria bacterium RIFCSPLOWO2_01_FULL_42_50</name>
    <dbReference type="NCBI Taxonomy" id="1797730"/>
    <lineage>
        <taxon>Bacteria</taxon>
        <taxon>Candidatus Curtissiibacteriota</taxon>
    </lineage>
</organism>
<accession>A0A1F5H7J3</accession>
<dbReference type="PANTHER" id="PTHR38454:SF1">
    <property type="entry name" value="INTEGRAL MEMBRANE PROTEIN"/>
    <property type="match status" value="1"/>
</dbReference>
<evidence type="ECO:0000313" key="3">
    <source>
        <dbReference type="Proteomes" id="UP000177039"/>
    </source>
</evidence>
<dbReference type="EMBL" id="MFBT01000005">
    <property type="protein sequence ID" value="OGE00133.1"/>
    <property type="molecule type" value="Genomic_DNA"/>
</dbReference>
<keyword evidence="1" id="KW-1133">Transmembrane helix</keyword>
<feature type="transmembrane region" description="Helical" evidence="1">
    <location>
        <begin position="99"/>
        <end position="120"/>
    </location>
</feature>
<evidence type="ECO:0000313" key="2">
    <source>
        <dbReference type="EMBL" id="OGE00133.1"/>
    </source>
</evidence>
<comment type="caution">
    <text evidence="2">The sequence shown here is derived from an EMBL/GenBank/DDBJ whole genome shotgun (WGS) entry which is preliminary data.</text>
</comment>
<dbReference type="InterPro" id="IPR018580">
    <property type="entry name" value="Uncharacterised_YfhO"/>
</dbReference>
<sequence>MISAPAKSWPLIVITFVIFIFFIKLFIPHQAIFVTPDYGRSDAWHLSIANKYYYAQELKKNRLPIWNPAVGTGFPTLAEGQTGIFFIPNLILFRSLPFVLAYNLNLVLAFILAAFGVYLFCRSLNLNKFASLYGGIIFALGGFFMVHIPHLHLIQTAAMLPWLFWAANEFLNNQKVRYLLFLSLILSQQIFAGFPQITAYGLFSLSIYVILQNFFKNKKGLKSFMIINLSIILGLLIATIQIAPTYELLKVSNRHNDPQLILNQFPYKVKNLLQFLNPSILGSPKDGTYPRWVPGQWGIYWESIAYIGIIPLALSAASTVLLYFKKTRDKKPIVIFASLATLSILLSLGSSAPFHPLFSFPPFSIFRVPSRFLIITQFSLCVLAAIYINKITRRRFLYFLVLIISIANLFFVFKNYNPVGRAPDWFASPETAKYLKSQNPGRIYTFGQFTKWTEHFLSRGWKDPGYYYFARNSLDQNSNLIFNLSQVLSYESLPTQRSSIFAASISSAFKREDSGYSATANLANFLAAAGVSHVISTENIESGDFRKVFETAETENTSFKIYKLAKDPSRLFVTDQLKTAKTVPQITKTIENREFDPKNQAIVEMDSNPPVLKLRSWQAKIVEETPTKVKIAARLDGNGFLILSDSFSPGWSAKVNGAKAKIYPANINSRAVFLDNGENKIIFEYKPKSLYYFLPISIISLALTLVSIFKFSKAKII</sequence>
<gene>
    <name evidence="2" type="ORF">A3B54_01895</name>
</gene>
<feature type="transmembrane region" description="Helical" evidence="1">
    <location>
        <begin position="132"/>
        <end position="158"/>
    </location>
</feature>
<feature type="transmembrane region" description="Helical" evidence="1">
    <location>
        <begin position="178"/>
        <end position="211"/>
    </location>
</feature>
<feature type="transmembrane region" description="Helical" evidence="1">
    <location>
        <begin position="333"/>
        <end position="352"/>
    </location>
</feature>